<dbReference type="InterPro" id="IPR013785">
    <property type="entry name" value="Aldolase_TIM"/>
</dbReference>
<name>X1TZH0_9ZZZZ</name>
<comment type="caution">
    <text evidence="1">The sequence shown here is derived from an EMBL/GenBank/DDBJ whole genome shotgun (WGS) entry which is preliminary data.</text>
</comment>
<accession>X1TZH0</accession>
<feature type="non-terminal residue" evidence="1">
    <location>
        <position position="282"/>
    </location>
</feature>
<dbReference type="Gene3D" id="3.20.20.70">
    <property type="entry name" value="Aldolase class I"/>
    <property type="match status" value="1"/>
</dbReference>
<organism evidence="1">
    <name type="scientific">marine sediment metagenome</name>
    <dbReference type="NCBI Taxonomy" id="412755"/>
    <lineage>
        <taxon>unclassified sequences</taxon>
        <taxon>metagenomes</taxon>
        <taxon>ecological metagenomes</taxon>
    </lineage>
</organism>
<proteinExistence type="predicted"/>
<dbReference type="AlphaFoldDB" id="X1TZH0"/>
<sequence>FIKRFREWKGNLEVQVSLDGPAFITDKNRVSGASERIPENLFGVLRELNDIELSTKVKFTWKVTLQPGNMEEMNASENLVDSFWQYFLALEKKFDEVNKNQNVSLQKGSFCPTLMVPGKYTSEDGGTFAKFLRNLHKKGYSSSYGHRFRRIMDFSDELHKRSMFTCSGGDSNFGVGLGNLHICHRTFYFDDERYVKSVLKSGIGNWDVSRFEQGAIDHINRYYIVPTSDEGEKRRFFYIMRGHHDYWRASLAYVSAMMIELSRAGQVLNCYESNEELRNLFA</sequence>
<protein>
    <submittedName>
        <fullName evidence="1">Uncharacterized protein</fullName>
    </submittedName>
</protein>
<reference evidence="1" key="1">
    <citation type="journal article" date="2014" name="Front. Microbiol.">
        <title>High frequency of phylogenetically diverse reductive dehalogenase-homologous genes in deep subseafloor sedimentary metagenomes.</title>
        <authorList>
            <person name="Kawai M."/>
            <person name="Futagami T."/>
            <person name="Toyoda A."/>
            <person name="Takaki Y."/>
            <person name="Nishi S."/>
            <person name="Hori S."/>
            <person name="Arai W."/>
            <person name="Tsubouchi T."/>
            <person name="Morono Y."/>
            <person name="Uchiyama I."/>
            <person name="Ito T."/>
            <person name="Fujiyama A."/>
            <person name="Inagaki F."/>
            <person name="Takami H."/>
        </authorList>
    </citation>
    <scope>NUCLEOTIDE SEQUENCE</scope>
    <source>
        <strain evidence="1">Expedition CK06-06</strain>
    </source>
</reference>
<dbReference type="EMBL" id="BARW01016925">
    <property type="protein sequence ID" value="GAI96771.1"/>
    <property type="molecule type" value="Genomic_DNA"/>
</dbReference>
<evidence type="ECO:0000313" key="1">
    <source>
        <dbReference type="EMBL" id="GAI96771.1"/>
    </source>
</evidence>
<gene>
    <name evidence="1" type="ORF">S12H4_29354</name>
</gene>
<feature type="non-terminal residue" evidence="1">
    <location>
        <position position="1"/>
    </location>
</feature>